<comment type="subcellular location">
    <subcellularLocation>
        <location evidence="1">Cell outer membrane</location>
    </subcellularLocation>
</comment>
<keyword evidence="11" id="KW-1185">Reference proteome</keyword>
<dbReference type="PANTHER" id="PTHR30026">
    <property type="entry name" value="OUTER MEMBRANE PROTEIN TOLC"/>
    <property type="match status" value="1"/>
</dbReference>
<evidence type="ECO:0000256" key="8">
    <source>
        <dbReference type="SAM" id="Coils"/>
    </source>
</evidence>
<name>A0A369PVS2_9SPHI</name>
<evidence type="ECO:0000256" key="1">
    <source>
        <dbReference type="ARBA" id="ARBA00004442"/>
    </source>
</evidence>
<evidence type="ECO:0000313" key="11">
    <source>
        <dbReference type="Proteomes" id="UP000253961"/>
    </source>
</evidence>
<evidence type="ECO:0000313" key="10">
    <source>
        <dbReference type="EMBL" id="RDC56362.1"/>
    </source>
</evidence>
<dbReference type="OrthoDB" id="1674454at2"/>
<evidence type="ECO:0000256" key="3">
    <source>
        <dbReference type="ARBA" id="ARBA00022448"/>
    </source>
</evidence>
<dbReference type="GO" id="GO:0015562">
    <property type="term" value="F:efflux transmembrane transporter activity"/>
    <property type="evidence" value="ECO:0007669"/>
    <property type="project" value="InterPro"/>
</dbReference>
<dbReference type="GO" id="GO:0009279">
    <property type="term" value="C:cell outer membrane"/>
    <property type="evidence" value="ECO:0007669"/>
    <property type="project" value="UniProtKB-SubCell"/>
</dbReference>
<keyword evidence="8" id="KW-0175">Coiled coil</keyword>
<dbReference type="EMBL" id="QPKV01000004">
    <property type="protein sequence ID" value="RDC56362.1"/>
    <property type="molecule type" value="Genomic_DNA"/>
</dbReference>
<accession>A0A369PVS2</accession>
<evidence type="ECO:0000256" key="7">
    <source>
        <dbReference type="ARBA" id="ARBA00023237"/>
    </source>
</evidence>
<feature type="signal peptide" evidence="9">
    <location>
        <begin position="1"/>
        <end position="24"/>
    </location>
</feature>
<evidence type="ECO:0000256" key="6">
    <source>
        <dbReference type="ARBA" id="ARBA00023136"/>
    </source>
</evidence>
<dbReference type="Proteomes" id="UP000253961">
    <property type="component" value="Unassembled WGS sequence"/>
</dbReference>
<dbReference type="SUPFAM" id="SSF56954">
    <property type="entry name" value="Outer membrane efflux proteins (OEP)"/>
    <property type="match status" value="1"/>
</dbReference>
<evidence type="ECO:0000256" key="5">
    <source>
        <dbReference type="ARBA" id="ARBA00022692"/>
    </source>
</evidence>
<feature type="chain" id="PRO_5016612530" evidence="9">
    <location>
        <begin position="25"/>
        <end position="465"/>
    </location>
</feature>
<proteinExistence type="inferred from homology"/>
<protein>
    <submittedName>
        <fullName evidence="10">TolC family protein</fullName>
    </submittedName>
</protein>
<keyword evidence="4" id="KW-1134">Transmembrane beta strand</keyword>
<keyword evidence="3" id="KW-0813">Transport</keyword>
<dbReference type="InterPro" id="IPR051906">
    <property type="entry name" value="TolC-like"/>
</dbReference>
<dbReference type="PANTHER" id="PTHR30026:SF20">
    <property type="entry name" value="OUTER MEMBRANE PROTEIN TOLC"/>
    <property type="match status" value="1"/>
</dbReference>
<sequence>MTHITKIATKIGMFLALMPLPGRAQSNAPGLAELIESAIKKDYALANKQLDIETTSIDAKKLKEAHLPRIDISGKGAYTTSSFNVNSHELIVPLLNINIQQGSNRFTSSSYLVNTQIATGALLYSGGRIPNLRKALSQKITAEKALLEKDRQEIISEIMIAYDQLALLKQIRVVLDESEKRLSANRKTSDKAFGYGLITKYEHQKIEVAQAQLNSRIQEYEGKRSLVLYQLHLLTDMDLASLALINNSLTVLKVSENNATVENRSEIKALQAVITANEFNIKAEKSWFLPKVQAGASLGYIGFLNGNLKSREPVIQGGNKLSSDLPNLNILPVFTVGIGAKWDLFDGMAGKRDVQKAKIELYKAQNEKKEVTEKLELNLYKSWTDYNTANAQIEVKEKQREISKNALTQATKEYQTGLIKSLQLIDAENDLQNASLEHIQAIYMQRRTAVNLLKATGNLTIQSIK</sequence>
<dbReference type="GO" id="GO:1990281">
    <property type="term" value="C:efflux pump complex"/>
    <property type="evidence" value="ECO:0007669"/>
    <property type="project" value="TreeGrafter"/>
</dbReference>
<comment type="similarity">
    <text evidence="2">Belongs to the outer membrane factor (OMF) (TC 1.B.17) family.</text>
</comment>
<organism evidence="10 11">
    <name type="scientific">Pedobacter chinensis</name>
    <dbReference type="NCBI Taxonomy" id="2282421"/>
    <lineage>
        <taxon>Bacteria</taxon>
        <taxon>Pseudomonadati</taxon>
        <taxon>Bacteroidota</taxon>
        <taxon>Sphingobacteriia</taxon>
        <taxon>Sphingobacteriales</taxon>
        <taxon>Sphingobacteriaceae</taxon>
        <taxon>Pedobacter</taxon>
    </lineage>
</organism>
<comment type="caution">
    <text evidence="10">The sequence shown here is derived from an EMBL/GenBank/DDBJ whole genome shotgun (WGS) entry which is preliminary data.</text>
</comment>
<evidence type="ECO:0000256" key="9">
    <source>
        <dbReference type="SAM" id="SignalP"/>
    </source>
</evidence>
<evidence type="ECO:0000256" key="4">
    <source>
        <dbReference type="ARBA" id="ARBA00022452"/>
    </source>
</evidence>
<dbReference type="AlphaFoldDB" id="A0A369PVS2"/>
<feature type="coiled-coil region" evidence="8">
    <location>
        <begin position="354"/>
        <end position="413"/>
    </location>
</feature>
<keyword evidence="9" id="KW-0732">Signal</keyword>
<keyword evidence="5" id="KW-0812">Transmembrane</keyword>
<dbReference type="Gene3D" id="1.20.1600.10">
    <property type="entry name" value="Outer membrane efflux proteins (OEP)"/>
    <property type="match status" value="1"/>
</dbReference>
<dbReference type="GO" id="GO:0015288">
    <property type="term" value="F:porin activity"/>
    <property type="evidence" value="ECO:0007669"/>
    <property type="project" value="TreeGrafter"/>
</dbReference>
<dbReference type="InterPro" id="IPR003423">
    <property type="entry name" value="OMP_efflux"/>
</dbReference>
<gene>
    <name evidence="10" type="ORF">DU508_12215</name>
</gene>
<keyword evidence="7" id="KW-0998">Cell outer membrane</keyword>
<evidence type="ECO:0000256" key="2">
    <source>
        <dbReference type="ARBA" id="ARBA00007613"/>
    </source>
</evidence>
<dbReference type="RefSeq" id="WP_115403090.1">
    <property type="nucleotide sequence ID" value="NZ_QPKV01000004.1"/>
</dbReference>
<reference evidence="10 11" key="1">
    <citation type="submission" date="2018-07" db="EMBL/GenBank/DDBJ databases">
        <title>Pedobacter sp. nov., isolated from soil.</title>
        <authorList>
            <person name="Zhou L.Y."/>
            <person name="Du Z.J."/>
        </authorList>
    </citation>
    <scope>NUCLEOTIDE SEQUENCE [LARGE SCALE GENOMIC DNA]</scope>
    <source>
        <strain evidence="10 11">JDX94</strain>
    </source>
</reference>
<keyword evidence="6" id="KW-0472">Membrane</keyword>
<dbReference type="Pfam" id="PF02321">
    <property type="entry name" value="OEP"/>
    <property type="match status" value="1"/>
</dbReference>